<dbReference type="SUPFAM" id="SSF46689">
    <property type="entry name" value="Homeodomain-like"/>
    <property type="match status" value="1"/>
</dbReference>
<evidence type="ECO:0000313" key="2">
    <source>
        <dbReference type="EMBL" id="TDD01557.1"/>
    </source>
</evidence>
<gene>
    <name evidence="2" type="ORF">E1181_25010</name>
</gene>
<keyword evidence="3" id="KW-1185">Reference proteome</keyword>
<dbReference type="AlphaFoldDB" id="A0A4R4VDB6"/>
<reference evidence="2 3" key="1">
    <citation type="submission" date="2019-03" db="EMBL/GenBank/DDBJ databases">
        <title>Draft genome sequences of novel Actinobacteria.</title>
        <authorList>
            <person name="Sahin N."/>
            <person name="Ay H."/>
            <person name="Saygin H."/>
        </authorList>
    </citation>
    <scope>NUCLEOTIDE SEQUENCE [LARGE SCALE GENOMIC DNA]</scope>
    <source>
        <strain evidence="2 3">16K309</strain>
    </source>
</reference>
<name>A0A4R4VDB6_9PSEU</name>
<sequence length="201" mass="22412">MSCVAQNHGISRKSVGNWVREYRSNGEQAFVVRKKGRRAGSRMALLPSQQGWVVQAISAGPPERAGLPYLLWTRRAVAELIRDQFGTRLGPATIDQYLVRWGLTTKSLPPIKPGELPEISAGVQRLAVAWVCTQPMADSGPVHALLAVTGRGLLFFELSTQPFDRPQLTDFRQRLRMQLGRAVDLFIRAWPPEVAELQESL</sequence>
<dbReference type="InterPro" id="IPR025959">
    <property type="entry name" value="Winged_HTH_dom"/>
</dbReference>
<dbReference type="Pfam" id="PF13592">
    <property type="entry name" value="HTH_33"/>
    <property type="match status" value="1"/>
</dbReference>
<comment type="caution">
    <text evidence="2">The sequence shown here is derived from an EMBL/GenBank/DDBJ whole genome shotgun (WGS) entry which is preliminary data.</text>
</comment>
<dbReference type="EMBL" id="SMKS01000060">
    <property type="protein sequence ID" value="TDD01557.1"/>
    <property type="molecule type" value="Genomic_DNA"/>
</dbReference>
<accession>A0A4R4VDB6</accession>
<organism evidence="2 3">
    <name type="scientific">Saccharopolyspora terrae</name>
    <dbReference type="NCBI Taxonomy" id="2530384"/>
    <lineage>
        <taxon>Bacteria</taxon>
        <taxon>Bacillati</taxon>
        <taxon>Actinomycetota</taxon>
        <taxon>Actinomycetes</taxon>
        <taxon>Pseudonocardiales</taxon>
        <taxon>Pseudonocardiaceae</taxon>
        <taxon>Saccharopolyspora</taxon>
    </lineage>
</organism>
<dbReference type="OrthoDB" id="341531at2"/>
<proteinExistence type="predicted"/>
<evidence type="ECO:0000313" key="3">
    <source>
        <dbReference type="Proteomes" id="UP000295674"/>
    </source>
</evidence>
<protein>
    <submittedName>
        <fullName evidence="2">Transposase</fullName>
    </submittedName>
</protein>
<dbReference type="Proteomes" id="UP000295674">
    <property type="component" value="Unassembled WGS sequence"/>
</dbReference>
<evidence type="ECO:0000259" key="1">
    <source>
        <dbReference type="Pfam" id="PF13592"/>
    </source>
</evidence>
<feature type="domain" description="Winged helix-turn helix" evidence="1">
    <location>
        <begin position="70"/>
        <end position="106"/>
    </location>
</feature>
<dbReference type="InterPro" id="IPR009057">
    <property type="entry name" value="Homeodomain-like_sf"/>
</dbReference>